<gene>
    <name evidence="1" type="ORF">RHGRI_014187</name>
</gene>
<dbReference type="AlphaFoldDB" id="A0AAV6K8G2"/>
<keyword evidence="2" id="KW-1185">Reference proteome</keyword>
<protein>
    <submittedName>
        <fullName evidence="1">Uncharacterized protein</fullName>
    </submittedName>
</protein>
<evidence type="ECO:0000313" key="1">
    <source>
        <dbReference type="EMBL" id="KAG5548743.1"/>
    </source>
</evidence>
<dbReference type="Proteomes" id="UP000823749">
    <property type="component" value="Chromosome 5"/>
</dbReference>
<reference evidence="1" key="1">
    <citation type="submission" date="2020-08" db="EMBL/GenBank/DDBJ databases">
        <title>Plant Genome Project.</title>
        <authorList>
            <person name="Zhang R.-G."/>
        </authorList>
    </citation>
    <scope>NUCLEOTIDE SEQUENCE</scope>
    <source>
        <strain evidence="1">WSP0</strain>
        <tissue evidence="1">Leaf</tissue>
    </source>
</reference>
<sequence length="131" mass="15063">MLRSEPWFPSFFGGPRARQIVKRLEDLAKEGDSPIDSFPWFDPACEFEEDKIDLMEVQQALPPVLEVSEPLPLAQDNAFIKFKVDLTPESLGCDQFFIRVLNSYREMIDVGENRTTSTWLLFLVAGNMTFK</sequence>
<proteinExistence type="predicted"/>
<organism evidence="1 2">
    <name type="scientific">Rhododendron griersonianum</name>
    <dbReference type="NCBI Taxonomy" id="479676"/>
    <lineage>
        <taxon>Eukaryota</taxon>
        <taxon>Viridiplantae</taxon>
        <taxon>Streptophyta</taxon>
        <taxon>Embryophyta</taxon>
        <taxon>Tracheophyta</taxon>
        <taxon>Spermatophyta</taxon>
        <taxon>Magnoliopsida</taxon>
        <taxon>eudicotyledons</taxon>
        <taxon>Gunneridae</taxon>
        <taxon>Pentapetalae</taxon>
        <taxon>asterids</taxon>
        <taxon>Ericales</taxon>
        <taxon>Ericaceae</taxon>
        <taxon>Ericoideae</taxon>
        <taxon>Rhodoreae</taxon>
        <taxon>Rhododendron</taxon>
    </lineage>
</organism>
<dbReference type="EMBL" id="JACTNZ010000005">
    <property type="protein sequence ID" value="KAG5548743.1"/>
    <property type="molecule type" value="Genomic_DNA"/>
</dbReference>
<name>A0AAV6K8G2_9ERIC</name>
<accession>A0AAV6K8G2</accession>
<comment type="caution">
    <text evidence="1">The sequence shown here is derived from an EMBL/GenBank/DDBJ whole genome shotgun (WGS) entry which is preliminary data.</text>
</comment>
<evidence type="ECO:0000313" key="2">
    <source>
        <dbReference type="Proteomes" id="UP000823749"/>
    </source>
</evidence>